<reference evidence="2 3" key="2">
    <citation type="submission" date="2018-07" db="EMBL/GenBank/DDBJ databases">
        <title>Diversity of Mesorhizobium strains in Brazil.</title>
        <authorList>
            <person name="Helene L.C.F."/>
            <person name="Dall'Agnol R."/>
            <person name="Delamuta J.R.M."/>
            <person name="Hungria M."/>
        </authorList>
    </citation>
    <scope>NUCLEOTIDE SEQUENCE [LARGE SCALE GENOMIC DNA]</scope>
    <source>
        <strain evidence="2 3">CNPSo 3140</strain>
    </source>
</reference>
<evidence type="ECO:0000313" key="3">
    <source>
        <dbReference type="Proteomes" id="UP000251956"/>
    </source>
</evidence>
<comment type="caution">
    <text evidence="2">The sequence shown here is derived from an EMBL/GenBank/DDBJ whole genome shotgun (WGS) entry which is preliminary data.</text>
</comment>
<dbReference type="EMBL" id="QMBQ01000013">
    <property type="protein sequence ID" value="RAZ71634.1"/>
    <property type="molecule type" value="Genomic_DNA"/>
</dbReference>
<keyword evidence="3" id="KW-1185">Reference proteome</keyword>
<evidence type="ECO:0000256" key="1">
    <source>
        <dbReference type="SAM" id="Coils"/>
    </source>
</evidence>
<reference evidence="3" key="1">
    <citation type="submission" date="2018-06" db="EMBL/GenBank/DDBJ databases">
        <authorList>
            <person name="Helene L.C."/>
            <person name="Dall'Agnol R."/>
            <person name="Delamuta J.R."/>
            <person name="Hungria M."/>
        </authorList>
    </citation>
    <scope>NUCLEOTIDE SEQUENCE [LARGE SCALE GENOMIC DNA]</scope>
    <source>
        <strain evidence="3">CNPSo 3140</strain>
    </source>
</reference>
<dbReference type="Proteomes" id="UP000251956">
    <property type="component" value="Unassembled WGS sequence"/>
</dbReference>
<sequence length="101" mass="11084">MTDASPVRVELLERRLSLVVALSGLNAESLKWTQLLGAIEMDIQRIELELDRNGASEQLVRDLHGAETSAASIRTALSDCEERIAAAERQVDEVDRLLAAV</sequence>
<name>A0A330GG73_9HYPH</name>
<keyword evidence="1" id="KW-0175">Coiled coil</keyword>
<dbReference type="RefSeq" id="WP_112131205.1">
    <property type="nucleotide sequence ID" value="NZ_QMBQ01000013.1"/>
</dbReference>
<evidence type="ECO:0000313" key="2">
    <source>
        <dbReference type="EMBL" id="RAZ71634.1"/>
    </source>
</evidence>
<proteinExistence type="predicted"/>
<feature type="coiled-coil region" evidence="1">
    <location>
        <begin position="70"/>
        <end position="97"/>
    </location>
</feature>
<dbReference type="AlphaFoldDB" id="A0A330GG73"/>
<gene>
    <name evidence="2" type="ORF">DPM35_30530</name>
</gene>
<protein>
    <submittedName>
        <fullName evidence="2">Uncharacterized protein</fullName>
    </submittedName>
</protein>
<dbReference type="OrthoDB" id="8420643at2"/>
<accession>A0A330GG73</accession>
<organism evidence="2 3">
    <name type="scientific">Mesorhizobium atlanticum</name>
    <dbReference type="NCBI Taxonomy" id="2233532"/>
    <lineage>
        <taxon>Bacteria</taxon>
        <taxon>Pseudomonadati</taxon>
        <taxon>Pseudomonadota</taxon>
        <taxon>Alphaproteobacteria</taxon>
        <taxon>Hyphomicrobiales</taxon>
        <taxon>Phyllobacteriaceae</taxon>
        <taxon>Mesorhizobium</taxon>
    </lineage>
</organism>